<reference evidence="1" key="1">
    <citation type="submission" date="2014-09" db="EMBL/GenBank/DDBJ databases">
        <authorList>
            <person name="Magalhaes I.L.F."/>
            <person name="Oliveira U."/>
            <person name="Santos F.R."/>
            <person name="Vidigal T.H.D.A."/>
            <person name="Brescovit A.D."/>
            <person name="Santos A.J."/>
        </authorList>
    </citation>
    <scope>NUCLEOTIDE SEQUENCE</scope>
    <source>
        <tissue evidence="1">Shoot tissue taken approximately 20 cm above the soil surface</tissue>
    </source>
</reference>
<reference evidence="1" key="2">
    <citation type="journal article" date="2015" name="Data Brief">
        <title>Shoot transcriptome of the giant reed, Arundo donax.</title>
        <authorList>
            <person name="Barrero R.A."/>
            <person name="Guerrero F.D."/>
            <person name="Moolhuijzen P."/>
            <person name="Goolsby J.A."/>
            <person name="Tidwell J."/>
            <person name="Bellgard S.E."/>
            <person name="Bellgard M.I."/>
        </authorList>
    </citation>
    <scope>NUCLEOTIDE SEQUENCE</scope>
    <source>
        <tissue evidence="1">Shoot tissue taken approximately 20 cm above the soil surface</tissue>
    </source>
</reference>
<proteinExistence type="predicted"/>
<protein>
    <submittedName>
        <fullName evidence="1">Uncharacterized protein</fullName>
    </submittedName>
</protein>
<sequence>MFVATEFTLYAVLH</sequence>
<name>A0A0A9FIG3_ARUDO</name>
<evidence type="ECO:0000313" key="1">
    <source>
        <dbReference type="EMBL" id="JAE12835.1"/>
    </source>
</evidence>
<accession>A0A0A9FIG3</accession>
<dbReference type="EMBL" id="GBRH01185061">
    <property type="protein sequence ID" value="JAE12835.1"/>
    <property type="molecule type" value="Transcribed_RNA"/>
</dbReference>
<organism evidence="1">
    <name type="scientific">Arundo donax</name>
    <name type="common">Giant reed</name>
    <name type="synonym">Donax arundinaceus</name>
    <dbReference type="NCBI Taxonomy" id="35708"/>
    <lineage>
        <taxon>Eukaryota</taxon>
        <taxon>Viridiplantae</taxon>
        <taxon>Streptophyta</taxon>
        <taxon>Embryophyta</taxon>
        <taxon>Tracheophyta</taxon>
        <taxon>Spermatophyta</taxon>
        <taxon>Magnoliopsida</taxon>
        <taxon>Liliopsida</taxon>
        <taxon>Poales</taxon>
        <taxon>Poaceae</taxon>
        <taxon>PACMAD clade</taxon>
        <taxon>Arundinoideae</taxon>
        <taxon>Arundineae</taxon>
        <taxon>Arundo</taxon>
    </lineage>
</organism>